<sequence length="159" mass="18284">MSVSQFLRLNRRYGTNNNNSVFGFPGKNKNKLQTIKDILNSDELTEDEIDYKSDDDEEISKENNAGPIFLNNPFNSSEISEDFVQNLIKLIKLKINMRVFLFSDQNGTSINNSCFGFPGKNKNKLQIIEDILNCDELTEDEIDFKFGDEDEIIRNGRKS</sequence>
<evidence type="ECO:0000313" key="1">
    <source>
        <dbReference type="EMBL" id="CRL05640.1"/>
    </source>
</evidence>
<dbReference type="AlphaFoldDB" id="A0A1J1IZY8"/>
<gene>
    <name evidence="1" type="ORF">CLUMA_CG018487</name>
</gene>
<protein>
    <submittedName>
        <fullName evidence="1">CLUMA_CG018487, isoform A</fullName>
    </submittedName>
</protein>
<keyword evidence="2" id="KW-1185">Reference proteome</keyword>
<accession>A0A1J1IZY8</accession>
<organism evidence="1 2">
    <name type="scientific">Clunio marinus</name>
    <dbReference type="NCBI Taxonomy" id="568069"/>
    <lineage>
        <taxon>Eukaryota</taxon>
        <taxon>Metazoa</taxon>
        <taxon>Ecdysozoa</taxon>
        <taxon>Arthropoda</taxon>
        <taxon>Hexapoda</taxon>
        <taxon>Insecta</taxon>
        <taxon>Pterygota</taxon>
        <taxon>Neoptera</taxon>
        <taxon>Endopterygota</taxon>
        <taxon>Diptera</taxon>
        <taxon>Nematocera</taxon>
        <taxon>Chironomoidea</taxon>
        <taxon>Chironomidae</taxon>
        <taxon>Clunio</taxon>
    </lineage>
</organism>
<name>A0A1J1IZY8_9DIPT</name>
<proteinExistence type="predicted"/>
<dbReference type="EMBL" id="CVRI01000064">
    <property type="protein sequence ID" value="CRL05640.1"/>
    <property type="molecule type" value="Genomic_DNA"/>
</dbReference>
<reference evidence="1 2" key="1">
    <citation type="submission" date="2015-04" db="EMBL/GenBank/DDBJ databases">
        <authorList>
            <person name="Syromyatnikov M.Y."/>
            <person name="Popov V.N."/>
        </authorList>
    </citation>
    <scope>NUCLEOTIDE SEQUENCE [LARGE SCALE GENOMIC DNA]</scope>
</reference>
<dbReference type="Proteomes" id="UP000183832">
    <property type="component" value="Unassembled WGS sequence"/>
</dbReference>
<evidence type="ECO:0000313" key="2">
    <source>
        <dbReference type="Proteomes" id="UP000183832"/>
    </source>
</evidence>